<sequence length="165" mass="18649">IVCLLPQQTSMNMEQLCVENTQLTQQVALLAAQVPQLQAHTVPPPRRKCLVAVPDKYDGNQAWFPAFLGQCQLFISLRAEDFPTDSDKVGFLINLLTGSAAHWATTLLVQASPLLDDFRGFCDHLRLMYEDPIKTWLHCRTSWTKIWLGVLSDPHCCQRPPQCCL</sequence>
<dbReference type="Ensembl" id="ENSNNAT00000006471.1">
    <property type="protein sequence ID" value="ENSNNAP00000006191.1"/>
    <property type="gene ID" value="ENSNNAG00000004186.1"/>
</dbReference>
<reference evidence="2" key="1">
    <citation type="submission" date="2025-08" db="UniProtKB">
        <authorList>
            <consortium name="Ensembl"/>
        </authorList>
    </citation>
    <scope>IDENTIFICATION</scope>
</reference>
<name>A0A8C6VIC9_NAJNA</name>
<dbReference type="AlphaFoldDB" id="A0A8C6VIC9"/>
<dbReference type="OMA" id="YMRFFEA"/>
<feature type="domain" description="DUF4939" evidence="1">
    <location>
        <begin position="45"/>
        <end position="128"/>
    </location>
</feature>
<dbReference type="OrthoDB" id="9046537at2759"/>
<dbReference type="InterPro" id="IPR032549">
    <property type="entry name" value="DUF4939"/>
</dbReference>
<dbReference type="Proteomes" id="UP000694559">
    <property type="component" value="Unplaced"/>
</dbReference>
<evidence type="ECO:0000313" key="2">
    <source>
        <dbReference type="Ensembl" id="ENSNNAP00000006191.1"/>
    </source>
</evidence>
<proteinExistence type="predicted"/>
<dbReference type="Pfam" id="PF16297">
    <property type="entry name" value="DUF4939"/>
    <property type="match status" value="1"/>
</dbReference>
<reference evidence="2" key="2">
    <citation type="submission" date="2025-09" db="UniProtKB">
        <authorList>
            <consortium name="Ensembl"/>
        </authorList>
    </citation>
    <scope>IDENTIFICATION</scope>
</reference>
<evidence type="ECO:0000259" key="1">
    <source>
        <dbReference type="Pfam" id="PF16297"/>
    </source>
</evidence>
<evidence type="ECO:0000313" key="3">
    <source>
        <dbReference type="Proteomes" id="UP000694559"/>
    </source>
</evidence>
<organism evidence="2 3">
    <name type="scientific">Naja naja</name>
    <name type="common">Indian cobra</name>
    <dbReference type="NCBI Taxonomy" id="35670"/>
    <lineage>
        <taxon>Eukaryota</taxon>
        <taxon>Metazoa</taxon>
        <taxon>Chordata</taxon>
        <taxon>Craniata</taxon>
        <taxon>Vertebrata</taxon>
        <taxon>Euteleostomi</taxon>
        <taxon>Lepidosauria</taxon>
        <taxon>Squamata</taxon>
        <taxon>Bifurcata</taxon>
        <taxon>Unidentata</taxon>
        <taxon>Episquamata</taxon>
        <taxon>Toxicofera</taxon>
        <taxon>Serpentes</taxon>
        <taxon>Colubroidea</taxon>
        <taxon>Elapidae</taxon>
        <taxon>Elapinae</taxon>
        <taxon>Naja</taxon>
    </lineage>
</organism>
<keyword evidence="3" id="KW-1185">Reference proteome</keyword>
<protein>
    <recommendedName>
        <fullName evidence="1">DUF4939 domain-containing protein</fullName>
    </recommendedName>
</protein>
<dbReference type="GeneTree" id="ENSGT01000000215539"/>
<accession>A0A8C6VIC9</accession>